<dbReference type="Pfam" id="PF09917">
    <property type="entry name" value="DUF2147"/>
    <property type="match status" value="1"/>
</dbReference>
<feature type="chain" id="PRO_5047535730" evidence="1">
    <location>
        <begin position="30"/>
        <end position="154"/>
    </location>
</feature>
<dbReference type="PANTHER" id="PTHR36919">
    <property type="entry name" value="BLR1215 PROTEIN"/>
    <property type="match status" value="1"/>
</dbReference>
<dbReference type="EMBL" id="JBBUTF010000005">
    <property type="protein sequence ID" value="MEK8025634.1"/>
    <property type="molecule type" value="Genomic_DNA"/>
</dbReference>
<proteinExistence type="predicted"/>
<dbReference type="InterPro" id="IPR019223">
    <property type="entry name" value="DUF2147"/>
</dbReference>
<dbReference type="PANTHER" id="PTHR36919:SF3">
    <property type="entry name" value="BLL5882 PROTEIN"/>
    <property type="match status" value="1"/>
</dbReference>
<dbReference type="Proteomes" id="UP001368500">
    <property type="component" value="Unassembled WGS sequence"/>
</dbReference>
<feature type="domain" description="DUF2147" evidence="2">
    <location>
        <begin position="35"/>
        <end position="152"/>
    </location>
</feature>
<evidence type="ECO:0000313" key="4">
    <source>
        <dbReference type="Proteomes" id="UP001368500"/>
    </source>
</evidence>
<evidence type="ECO:0000313" key="3">
    <source>
        <dbReference type="EMBL" id="MEK8025634.1"/>
    </source>
</evidence>
<keyword evidence="1" id="KW-0732">Signal</keyword>
<evidence type="ECO:0000259" key="2">
    <source>
        <dbReference type="Pfam" id="PF09917"/>
    </source>
</evidence>
<accession>A0ABU9B906</accession>
<dbReference type="Gene3D" id="2.40.128.520">
    <property type="match status" value="1"/>
</dbReference>
<feature type="signal peptide" evidence="1">
    <location>
        <begin position="1"/>
        <end position="29"/>
    </location>
</feature>
<keyword evidence="4" id="KW-1185">Reference proteome</keyword>
<sequence length="154" mass="16938">MSFASRTAIRRLATLSVLPLLLGAAGVQAQSTPVGLWKTIDDETKAEKSLVRIVAGADGALVGKVEKILDPQARPDARCDKCEDERKDQPILGMTILRKAKAADGQVWEGGDILDPNKGKVYRLRLKPLDGGARLEVRGYLGPFYRNQIWQRVE</sequence>
<comment type="caution">
    <text evidence="3">The sequence shown here is derived from an EMBL/GenBank/DDBJ whole genome shotgun (WGS) entry which is preliminary data.</text>
</comment>
<reference evidence="3 4" key="1">
    <citation type="submission" date="2024-04" db="EMBL/GenBank/DDBJ databases">
        <title>Novel species of the genus Ideonella isolated from streams.</title>
        <authorList>
            <person name="Lu H."/>
        </authorList>
    </citation>
    <scope>NUCLEOTIDE SEQUENCE [LARGE SCALE GENOMIC DNA]</scope>
    <source>
        <strain evidence="3 4">BYS139W</strain>
    </source>
</reference>
<name>A0ABU9B906_9BURK</name>
<organism evidence="3 4">
    <name type="scientific">Pseudaquabacterium rugosum</name>
    <dbReference type="NCBI Taxonomy" id="2984194"/>
    <lineage>
        <taxon>Bacteria</taxon>
        <taxon>Pseudomonadati</taxon>
        <taxon>Pseudomonadota</taxon>
        <taxon>Betaproteobacteria</taxon>
        <taxon>Burkholderiales</taxon>
        <taxon>Sphaerotilaceae</taxon>
        <taxon>Pseudaquabacterium</taxon>
    </lineage>
</organism>
<dbReference type="RefSeq" id="WP_341373416.1">
    <property type="nucleotide sequence ID" value="NZ_JBBUTF010000005.1"/>
</dbReference>
<gene>
    <name evidence="3" type="ORF">AACH11_06645</name>
</gene>
<protein>
    <submittedName>
        <fullName evidence="3">DUF2147 domain-containing protein</fullName>
    </submittedName>
</protein>
<evidence type="ECO:0000256" key="1">
    <source>
        <dbReference type="SAM" id="SignalP"/>
    </source>
</evidence>